<dbReference type="RefSeq" id="WP_120539111.1">
    <property type="nucleotide sequence ID" value="NZ_RAVZ01000011.1"/>
</dbReference>
<evidence type="ECO:0000256" key="1">
    <source>
        <dbReference type="ARBA" id="ARBA00023002"/>
    </source>
</evidence>
<protein>
    <submittedName>
        <fullName evidence="3">FAD-dependent oxidoreductase</fullName>
    </submittedName>
</protein>
<dbReference type="GO" id="GO:0071949">
    <property type="term" value="F:FAD binding"/>
    <property type="evidence" value="ECO:0007669"/>
    <property type="project" value="InterPro"/>
</dbReference>
<gene>
    <name evidence="3" type="ORF">D7V88_03245</name>
</gene>
<dbReference type="NCBIfam" id="NF004833">
    <property type="entry name" value="PRK06185.1-1"/>
    <property type="match status" value="1"/>
</dbReference>
<dbReference type="InterPro" id="IPR036188">
    <property type="entry name" value="FAD/NAD-bd_sf"/>
</dbReference>
<reference evidence="4" key="1">
    <citation type="submission" date="2018-09" db="EMBL/GenBank/DDBJ databases">
        <authorList>
            <person name="Livingstone P.G."/>
            <person name="Whitworth D.E."/>
        </authorList>
    </citation>
    <scope>NUCLEOTIDE SEQUENCE [LARGE SCALE GENOMIC DNA]</scope>
    <source>
        <strain evidence="4">CA054A</strain>
    </source>
</reference>
<dbReference type="EMBL" id="RAVZ01000011">
    <property type="protein sequence ID" value="RKG93267.1"/>
    <property type="molecule type" value="Genomic_DNA"/>
</dbReference>
<dbReference type="GO" id="GO:0016491">
    <property type="term" value="F:oxidoreductase activity"/>
    <property type="evidence" value="ECO:0007669"/>
    <property type="project" value="UniProtKB-KW"/>
</dbReference>
<organism evidence="3 4">
    <name type="scientific">Corallococcus terminator</name>
    <dbReference type="NCBI Taxonomy" id="2316733"/>
    <lineage>
        <taxon>Bacteria</taxon>
        <taxon>Pseudomonadati</taxon>
        <taxon>Myxococcota</taxon>
        <taxon>Myxococcia</taxon>
        <taxon>Myxococcales</taxon>
        <taxon>Cystobacterineae</taxon>
        <taxon>Myxococcaceae</taxon>
        <taxon>Corallococcus</taxon>
    </lineage>
</organism>
<dbReference type="PANTHER" id="PTHR43476:SF5">
    <property type="entry name" value="FAD-DEPENDENT MONOOXYGENASE"/>
    <property type="match status" value="1"/>
</dbReference>
<dbReference type="PRINTS" id="PR00420">
    <property type="entry name" value="RNGMNOXGNASE"/>
</dbReference>
<keyword evidence="1" id="KW-0560">Oxidoreductase</keyword>
<dbReference type="PANTHER" id="PTHR43476">
    <property type="entry name" value="3-(3-HYDROXY-PHENYL)PROPIONATE/3-HYDROXYCINNAMIC ACID HYDROXYLASE"/>
    <property type="match status" value="1"/>
</dbReference>
<sequence>MAARTITTQCCIAGGGPAGMMLGLLLSRAGVDVTVLEKHPDFLRDFRGDTIHPSTLELMHELGWLEELLALPHTKASELRFQNGTHDVQVGDFSHLPTHARYIAFMPQWDLLDFLARKASAWPGFHLHRRTEVTDLLRDKGQVVGVQARTPEGPLEVRAPLVVAADGRTSTVRKHSGLQVDELGAPMDVLWFRVSRKPGDPSQPMGRFERGQIFILINRGDQWQCGRVIAKGAFEGLRQRGLEAFQNDFAQLAPFMADRAHEISSWDDVKLLTVRVDRLRTWYQPGLLCIGDAAHAMSPVGGVGINLAVQDAVAAANLLAAPLLQGRVTPQDLRRVQQRRELPTRLTQSAQVFIQDRVLGPALQTPSTRKGLPLPLWLVQHVPALRRVPARIVGMGFRPEHVRTPATPAASPSR</sequence>
<evidence type="ECO:0000259" key="2">
    <source>
        <dbReference type="Pfam" id="PF01494"/>
    </source>
</evidence>
<dbReference type="Pfam" id="PF01494">
    <property type="entry name" value="FAD_binding_3"/>
    <property type="match status" value="1"/>
</dbReference>
<evidence type="ECO:0000313" key="4">
    <source>
        <dbReference type="Proteomes" id="UP000268094"/>
    </source>
</evidence>
<keyword evidence="4" id="KW-1185">Reference proteome</keyword>
<comment type="caution">
    <text evidence="3">The sequence shown here is derived from an EMBL/GenBank/DDBJ whole genome shotgun (WGS) entry which is preliminary data.</text>
</comment>
<dbReference type="InterPro" id="IPR002938">
    <property type="entry name" value="FAD-bd"/>
</dbReference>
<dbReference type="Gene3D" id="3.50.50.60">
    <property type="entry name" value="FAD/NAD(P)-binding domain"/>
    <property type="match status" value="2"/>
</dbReference>
<dbReference type="InterPro" id="IPR050631">
    <property type="entry name" value="PheA/TfdB_FAD_monoxygenase"/>
</dbReference>
<name>A0A3A8JBL9_9BACT</name>
<dbReference type="AlphaFoldDB" id="A0A3A8JBL9"/>
<dbReference type="SUPFAM" id="SSF51905">
    <property type="entry name" value="FAD/NAD(P)-binding domain"/>
    <property type="match status" value="1"/>
</dbReference>
<dbReference type="Proteomes" id="UP000268094">
    <property type="component" value="Unassembled WGS sequence"/>
</dbReference>
<evidence type="ECO:0000313" key="3">
    <source>
        <dbReference type="EMBL" id="RKG93267.1"/>
    </source>
</evidence>
<feature type="domain" description="FAD-binding" evidence="2">
    <location>
        <begin position="8"/>
        <end position="340"/>
    </location>
</feature>
<dbReference type="NCBIfam" id="NF004834">
    <property type="entry name" value="PRK06185.1-3"/>
    <property type="match status" value="1"/>
</dbReference>
<accession>A0A3A8JBL9</accession>
<proteinExistence type="predicted"/>
<dbReference type="OrthoDB" id="9791689at2"/>